<reference evidence="2 3" key="1">
    <citation type="submission" date="2020-03" db="EMBL/GenBank/DDBJ databases">
        <title>Isolation and identification of active actinomycetes.</title>
        <authorList>
            <person name="Sun X."/>
        </authorList>
    </citation>
    <scope>NUCLEOTIDE SEQUENCE [LARGE SCALE GENOMIC DNA]</scope>
    <source>
        <strain evidence="2 3">NEAU-D13</strain>
    </source>
</reference>
<dbReference type="EMBL" id="JAAMPJ010000019">
    <property type="protein sequence ID" value="NGY66022.1"/>
    <property type="molecule type" value="Genomic_DNA"/>
</dbReference>
<evidence type="ECO:0008006" key="4">
    <source>
        <dbReference type="Google" id="ProtNLM"/>
    </source>
</evidence>
<gene>
    <name evidence="2" type="ORF">G7043_44765</name>
</gene>
<organism evidence="2 3">
    <name type="scientific">Lentzea alba</name>
    <dbReference type="NCBI Taxonomy" id="2714351"/>
    <lineage>
        <taxon>Bacteria</taxon>
        <taxon>Bacillati</taxon>
        <taxon>Actinomycetota</taxon>
        <taxon>Actinomycetes</taxon>
        <taxon>Pseudonocardiales</taxon>
        <taxon>Pseudonocardiaceae</taxon>
        <taxon>Lentzea</taxon>
    </lineage>
</organism>
<sequence length="465" mass="49276">MGSAREHRETARAADALPQRTATAPATLLGLQCLAGNRAVDALLTGATKAPGTGFVVQRSDENKAPLAAIQGLAMYDLLPRLATLAETVLIDEEAGGSVGGPRLVLAMQTVRAKMRRDLEFLIREKKRVETLPRDQIADIVNFLWGPNVGTSTALVNTDLEMDPIIAPPAGVRLPGEAARAGDGGITVDDESGPQGISDFEEDLPENRSRISGVVLDPETKEIIGYRTFHADGISRLVDREGNFVVDAGAAVGVESEGLGPLDYVPTPSGIGKGAAGVGAKLLVKGALKKGAAAGGKVTLGAILKMRAVAKALVKKAISPNVEGKAFIQAIRSGQRVSRTLSVEAAESLAKKFDKGAPIIAAEMNKRGIIGPFDSFSVFTRGHGGAYQAHHIIEQSVLKHLGHDVQKAPSIILTASQHAPISAALAKKIPKDELEHMTKKEILSLYRKVYKGMPEWLAEVERYLK</sequence>
<evidence type="ECO:0000313" key="3">
    <source>
        <dbReference type="Proteomes" id="UP000481360"/>
    </source>
</evidence>
<proteinExistence type="predicted"/>
<comment type="caution">
    <text evidence="2">The sequence shown here is derived from an EMBL/GenBank/DDBJ whole genome shotgun (WGS) entry which is preliminary data.</text>
</comment>
<feature type="region of interest" description="Disordered" evidence="1">
    <location>
        <begin position="177"/>
        <end position="202"/>
    </location>
</feature>
<evidence type="ECO:0000256" key="1">
    <source>
        <dbReference type="SAM" id="MobiDB-lite"/>
    </source>
</evidence>
<evidence type="ECO:0000313" key="2">
    <source>
        <dbReference type="EMBL" id="NGY66022.1"/>
    </source>
</evidence>
<dbReference type="Proteomes" id="UP000481360">
    <property type="component" value="Unassembled WGS sequence"/>
</dbReference>
<dbReference type="AlphaFoldDB" id="A0A7C9S2A6"/>
<dbReference type="RefSeq" id="WP_166055349.1">
    <property type="nucleotide sequence ID" value="NZ_JAAMPJ010000019.1"/>
</dbReference>
<name>A0A7C9S2A6_9PSEU</name>
<protein>
    <recommendedName>
        <fullName evidence="4">A nuclease family of the HNH/ENDO VII superfamily with conserved AHH</fullName>
    </recommendedName>
</protein>
<keyword evidence="3" id="KW-1185">Reference proteome</keyword>
<accession>A0A7C9S2A6</accession>